<evidence type="ECO:0000259" key="1">
    <source>
        <dbReference type="PROSITE" id="PS51186"/>
    </source>
</evidence>
<keyword evidence="2" id="KW-0808">Transferase</keyword>
<protein>
    <submittedName>
        <fullName evidence="2">Acetyltransferase</fullName>
    </submittedName>
</protein>
<sequence length="139" mass="15835">MNSVITAKVEDIEAIVKLDCEIIGNMSRRKQIEKIVGEGNCLIIKEEEVIRAFLLFDKSFFECSFISLIIVSKLARRKGYATALINYFESIAPTKKIFSSTNQSNINMQKVFESQGFVRSGFVENLDYGDPEIIYFKSI</sequence>
<dbReference type="InterPro" id="IPR016181">
    <property type="entry name" value="Acyl_CoA_acyltransferase"/>
</dbReference>
<organism evidence="2 3">
    <name type="scientific">Viridibacillus arvi</name>
    <dbReference type="NCBI Taxonomy" id="263475"/>
    <lineage>
        <taxon>Bacteria</taxon>
        <taxon>Bacillati</taxon>
        <taxon>Bacillota</taxon>
        <taxon>Bacilli</taxon>
        <taxon>Bacillales</taxon>
        <taxon>Caryophanaceae</taxon>
        <taxon>Viridibacillus</taxon>
    </lineage>
</organism>
<keyword evidence="3" id="KW-1185">Reference proteome</keyword>
<evidence type="ECO:0000313" key="2">
    <source>
        <dbReference type="EMBL" id="KOO48867.1"/>
    </source>
</evidence>
<dbReference type="GO" id="GO:0016747">
    <property type="term" value="F:acyltransferase activity, transferring groups other than amino-acyl groups"/>
    <property type="evidence" value="ECO:0007669"/>
    <property type="project" value="InterPro"/>
</dbReference>
<dbReference type="STRING" id="263475.AMD00_10645"/>
<comment type="caution">
    <text evidence="2">The sequence shown here is derived from an EMBL/GenBank/DDBJ whole genome shotgun (WGS) entry which is preliminary data.</text>
</comment>
<reference evidence="3" key="1">
    <citation type="submission" date="2015-08" db="EMBL/GenBank/DDBJ databases">
        <title>Fjat-10028 dsm 16317.</title>
        <authorList>
            <person name="Liu B."/>
            <person name="Wang J."/>
            <person name="Zhu Y."/>
            <person name="Liu G."/>
            <person name="Chen Q."/>
            <person name="Chen Z."/>
            <person name="Lan J."/>
            <person name="Che J."/>
            <person name="Ge C."/>
            <person name="Shi H."/>
            <person name="Pan Z."/>
            <person name="Liu X."/>
        </authorList>
    </citation>
    <scope>NUCLEOTIDE SEQUENCE [LARGE SCALE GENOMIC DNA]</scope>
    <source>
        <strain evidence="3">DSM 16317</strain>
    </source>
</reference>
<feature type="domain" description="N-acetyltransferase" evidence="1">
    <location>
        <begin position="2"/>
        <end position="139"/>
    </location>
</feature>
<dbReference type="CDD" id="cd04301">
    <property type="entry name" value="NAT_SF"/>
    <property type="match status" value="1"/>
</dbReference>
<dbReference type="AlphaFoldDB" id="A0A0M0LD82"/>
<dbReference type="SUPFAM" id="SSF55729">
    <property type="entry name" value="Acyl-CoA N-acyltransferases (Nat)"/>
    <property type="match status" value="1"/>
</dbReference>
<dbReference type="Gene3D" id="3.40.630.30">
    <property type="match status" value="1"/>
</dbReference>
<dbReference type="PROSITE" id="PS51186">
    <property type="entry name" value="GNAT"/>
    <property type="match status" value="1"/>
</dbReference>
<dbReference type="OrthoDB" id="5638018at2"/>
<accession>A0A0M0LD82</accession>
<name>A0A0M0LD82_9BACL</name>
<dbReference type="RefSeq" id="WP_053417055.1">
    <property type="nucleotide sequence ID" value="NZ_JBCMHV010000039.1"/>
</dbReference>
<dbReference type="EMBL" id="LILB01000005">
    <property type="protein sequence ID" value="KOO48867.1"/>
    <property type="molecule type" value="Genomic_DNA"/>
</dbReference>
<gene>
    <name evidence="2" type="ORF">AMD00_10645</name>
</gene>
<dbReference type="Proteomes" id="UP000036867">
    <property type="component" value="Unassembled WGS sequence"/>
</dbReference>
<evidence type="ECO:0000313" key="3">
    <source>
        <dbReference type="Proteomes" id="UP000036867"/>
    </source>
</evidence>
<dbReference type="InterPro" id="IPR000182">
    <property type="entry name" value="GNAT_dom"/>
</dbReference>
<dbReference type="Pfam" id="PF00583">
    <property type="entry name" value="Acetyltransf_1"/>
    <property type="match status" value="1"/>
</dbReference>
<proteinExistence type="predicted"/>
<dbReference type="GeneID" id="301136554"/>